<dbReference type="EMBL" id="KV918874">
    <property type="protein sequence ID" value="OSX76252.1"/>
    <property type="molecule type" value="Genomic_DNA"/>
</dbReference>
<sequence>MTTPAPDELDAADVTTDDDAMDGATPAAPAASSTVVPSSASANPTQPKAKVKGVVTRVDNKNKVAVVATAGKTDKAAAATNKTGKTAAASGTDAAMGGGRANGRPPAASAMASAAPAEARGRHVARPMAGSAATAQPPAFAVGASVAAERRRDGGRRTPLAGADRVARAPASPRTRTPARSGVASAAVVSTPMATAQVQPGPSVGERGSAAQASGESGGLEAGDEGGLDSGKGWGLEGPGVVAIMAAAAMQVVSAAHVRRSWTGAAVGAAPSPSTATFFAAAAPVGSRRKARPSPTTSPAGARKVLRTPQRAAARPLHMTTASAAAGPSAAGDGVGDAGGGGTCMDLTPPTWRPRSTRRLRRPHRCRRARRLAPRCQPLQQRPTAVPPPTPSETPPPMISGGVAGVAGGSGGSPDPTSSAPTTGARVTGAPMAATSAAAGAPARGVAAAAAAVPPLAGAGDAVVEGGEGTLLCPVNACGVVHVGATVEEHLRRVHSGTDVPAVVLTAHRLGTCPNCSGPYTLVKTAAGRHPFSAYVARCAAPPVLAAEYAAGNAPTACPVAECARRVKAAPDKAPVALHLAWCHLFFEVPAATVREMKLAPCPRCRQPYRAQKPRSDSSPLAVHVFKGNADDAVPVAAAAPPLPPAPPPSASGAPADLTTAPAAGNAPAGGTSSTPPSSMLRTPTPLSTPLPSSTPPRPPTPPSPASSPPVDPDAPPPPLFTADYGEWFRLRGEFLQAAAPTVADWAPLVASCAWTQGTVPLPLSRAARLDALLDGRFADALADRDAGVWRQPQGGRATAHNAGAADVLAAGGAVAGGRRRPTKLQRRALRRLALWQLRECVQTLTGQPVAAKTDEVRA</sequence>
<feature type="compositionally biased region" description="Low complexity" evidence="1">
    <location>
        <begin position="181"/>
        <end position="190"/>
    </location>
</feature>
<feature type="compositionally biased region" description="Pro residues" evidence="1">
    <location>
        <begin position="687"/>
        <end position="720"/>
    </location>
</feature>
<dbReference type="AlphaFoldDB" id="A0A1X6P5T8"/>
<feature type="region of interest" description="Disordered" evidence="1">
    <location>
        <begin position="72"/>
        <end position="108"/>
    </location>
</feature>
<feature type="region of interest" description="Disordered" evidence="1">
    <location>
        <begin position="1"/>
        <end position="52"/>
    </location>
</feature>
<evidence type="ECO:0000313" key="3">
    <source>
        <dbReference type="Proteomes" id="UP000218209"/>
    </source>
</evidence>
<keyword evidence="3" id="KW-1185">Reference proteome</keyword>
<protein>
    <submittedName>
        <fullName evidence="2">Uncharacterized protein</fullName>
    </submittedName>
</protein>
<dbReference type="Proteomes" id="UP000218209">
    <property type="component" value="Unassembled WGS sequence"/>
</dbReference>
<feature type="compositionally biased region" description="Pro residues" evidence="1">
    <location>
        <begin position="385"/>
        <end position="398"/>
    </location>
</feature>
<feature type="compositionally biased region" description="Gly residues" evidence="1">
    <location>
        <begin position="333"/>
        <end position="343"/>
    </location>
</feature>
<accession>A0A1X6P5T8</accession>
<feature type="compositionally biased region" description="Low complexity" evidence="1">
    <location>
        <begin position="22"/>
        <end position="42"/>
    </location>
</feature>
<feature type="compositionally biased region" description="Pro residues" evidence="1">
    <location>
        <begin position="641"/>
        <end position="650"/>
    </location>
</feature>
<organism evidence="2 3">
    <name type="scientific">Porphyra umbilicalis</name>
    <name type="common">Purple laver</name>
    <name type="synonym">Red alga</name>
    <dbReference type="NCBI Taxonomy" id="2786"/>
    <lineage>
        <taxon>Eukaryota</taxon>
        <taxon>Rhodophyta</taxon>
        <taxon>Bangiophyceae</taxon>
        <taxon>Bangiales</taxon>
        <taxon>Bangiaceae</taxon>
        <taxon>Porphyra</taxon>
    </lineage>
</organism>
<feature type="region of interest" description="Disordered" evidence="1">
    <location>
        <begin position="149"/>
        <end position="233"/>
    </location>
</feature>
<proteinExistence type="predicted"/>
<feature type="compositionally biased region" description="Basic residues" evidence="1">
    <location>
        <begin position="355"/>
        <end position="373"/>
    </location>
</feature>
<feature type="region of interest" description="Disordered" evidence="1">
    <location>
        <begin position="636"/>
        <end position="721"/>
    </location>
</feature>
<name>A0A1X6P5T8_PORUM</name>
<feature type="compositionally biased region" description="Low complexity" evidence="1">
    <location>
        <begin position="651"/>
        <end position="686"/>
    </location>
</feature>
<evidence type="ECO:0000313" key="2">
    <source>
        <dbReference type="EMBL" id="OSX76252.1"/>
    </source>
</evidence>
<feature type="compositionally biased region" description="Gly residues" evidence="1">
    <location>
        <begin position="402"/>
        <end position="412"/>
    </location>
</feature>
<gene>
    <name evidence="2" type="ORF">BU14_0200s0007</name>
</gene>
<feature type="region of interest" description="Disordered" evidence="1">
    <location>
        <begin position="284"/>
        <end position="427"/>
    </location>
</feature>
<feature type="compositionally biased region" description="Low complexity" evidence="1">
    <location>
        <begin position="205"/>
        <end position="215"/>
    </location>
</feature>
<feature type="compositionally biased region" description="Low complexity" evidence="1">
    <location>
        <begin position="322"/>
        <end position="332"/>
    </location>
</feature>
<reference evidence="2 3" key="1">
    <citation type="submission" date="2017-03" db="EMBL/GenBank/DDBJ databases">
        <title>WGS assembly of Porphyra umbilicalis.</title>
        <authorList>
            <person name="Brawley S.H."/>
            <person name="Blouin N.A."/>
            <person name="Ficko-Blean E."/>
            <person name="Wheeler G.L."/>
            <person name="Lohr M."/>
            <person name="Goodson H.V."/>
            <person name="Jenkins J.W."/>
            <person name="Blaby-Haas C.E."/>
            <person name="Helliwell K.E."/>
            <person name="Chan C."/>
            <person name="Marriage T."/>
            <person name="Bhattacharya D."/>
            <person name="Klein A.S."/>
            <person name="Badis Y."/>
            <person name="Brodie J."/>
            <person name="Cao Y."/>
            <person name="Collen J."/>
            <person name="Dittami S.M."/>
            <person name="Gachon C.M."/>
            <person name="Green B.R."/>
            <person name="Karpowicz S."/>
            <person name="Kim J.W."/>
            <person name="Kudahl U."/>
            <person name="Lin S."/>
            <person name="Michel G."/>
            <person name="Mittag M."/>
            <person name="Olson B.J."/>
            <person name="Pangilinan J."/>
            <person name="Peng Y."/>
            <person name="Qiu H."/>
            <person name="Shu S."/>
            <person name="Singer J.T."/>
            <person name="Smith A.G."/>
            <person name="Sprecher B.N."/>
            <person name="Wagner V."/>
            <person name="Wang W."/>
            <person name="Wang Z.-Y."/>
            <person name="Yan J."/>
            <person name="Yarish C."/>
            <person name="Zoeuner-Riek S."/>
            <person name="Zhuang Y."/>
            <person name="Zou Y."/>
            <person name="Lindquist E.A."/>
            <person name="Grimwood J."/>
            <person name="Barry K."/>
            <person name="Rokhsar D.S."/>
            <person name="Schmutz J."/>
            <person name="Stiller J.W."/>
            <person name="Grossman A.R."/>
            <person name="Prochnik S.E."/>
        </authorList>
    </citation>
    <scope>NUCLEOTIDE SEQUENCE [LARGE SCALE GENOMIC DNA]</scope>
    <source>
        <strain evidence="2">4086291</strain>
    </source>
</reference>
<feature type="compositionally biased region" description="Acidic residues" evidence="1">
    <location>
        <begin position="7"/>
        <end position="21"/>
    </location>
</feature>
<feature type="compositionally biased region" description="Low complexity" evidence="1">
    <location>
        <begin position="413"/>
        <end position="427"/>
    </location>
</feature>
<evidence type="ECO:0000256" key="1">
    <source>
        <dbReference type="SAM" id="MobiDB-lite"/>
    </source>
</evidence>
<feature type="compositionally biased region" description="Low complexity" evidence="1">
    <location>
        <begin position="72"/>
        <end position="95"/>
    </location>
</feature>